<dbReference type="Proteomes" id="UP000319449">
    <property type="component" value="Unassembled WGS sequence"/>
</dbReference>
<organism evidence="1 2">
    <name type="scientific">Geobacter argillaceus</name>
    <dbReference type="NCBI Taxonomy" id="345631"/>
    <lineage>
        <taxon>Bacteria</taxon>
        <taxon>Pseudomonadati</taxon>
        <taxon>Thermodesulfobacteriota</taxon>
        <taxon>Desulfuromonadia</taxon>
        <taxon>Geobacterales</taxon>
        <taxon>Geobacteraceae</taxon>
        <taxon>Geobacter</taxon>
    </lineage>
</organism>
<dbReference type="RefSeq" id="WP_170241957.1">
    <property type="nucleotide sequence ID" value="NZ_VLLN01000023.1"/>
</dbReference>
<reference evidence="1 2" key="1">
    <citation type="submission" date="2019-07" db="EMBL/GenBank/DDBJ databases">
        <title>Genomic Encyclopedia of Archaeal and Bacterial Type Strains, Phase II (KMG-II): from individual species to whole genera.</title>
        <authorList>
            <person name="Goeker M."/>
        </authorList>
    </citation>
    <scope>NUCLEOTIDE SEQUENCE [LARGE SCALE GENOMIC DNA]</scope>
    <source>
        <strain evidence="1 2">ATCC BAA-1139</strain>
    </source>
</reference>
<evidence type="ECO:0000313" key="1">
    <source>
        <dbReference type="EMBL" id="TWJ17038.1"/>
    </source>
</evidence>
<keyword evidence="2" id="KW-1185">Reference proteome</keyword>
<dbReference type="EMBL" id="VLLN01000023">
    <property type="protein sequence ID" value="TWJ17038.1"/>
    <property type="molecule type" value="Genomic_DNA"/>
</dbReference>
<evidence type="ECO:0000313" key="2">
    <source>
        <dbReference type="Proteomes" id="UP000319449"/>
    </source>
</evidence>
<accession>A0A562VGN9</accession>
<protein>
    <submittedName>
        <fullName evidence="1">Uncharacterized protein</fullName>
    </submittedName>
</protein>
<sequence length="51" mass="5639">MGEIREGNFGSRVWQPAVLPGVAFVFSRARLSQVTGFVVGKVEKHIHVDET</sequence>
<comment type="caution">
    <text evidence="1">The sequence shown here is derived from an EMBL/GenBank/DDBJ whole genome shotgun (WGS) entry which is preliminary data.</text>
</comment>
<proteinExistence type="predicted"/>
<dbReference type="AlphaFoldDB" id="A0A562VGN9"/>
<name>A0A562VGN9_9BACT</name>
<gene>
    <name evidence="1" type="ORF">JN12_03150</name>
</gene>